<comment type="caution">
    <text evidence="1">The sequence shown here is derived from an EMBL/GenBank/DDBJ whole genome shotgun (WGS) entry which is preliminary data.</text>
</comment>
<name>A0ACC0P1S5_RHOML</name>
<reference evidence="1" key="1">
    <citation type="submission" date="2022-02" db="EMBL/GenBank/DDBJ databases">
        <title>Plant Genome Project.</title>
        <authorList>
            <person name="Zhang R.-G."/>
        </authorList>
    </citation>
    <scope>NUCLEOTIDE SEQUENCE</scope>
    <source>
        <strain evidence="1">AT1</strain>
    </source>
</reference>
<proteinExistence type="predicted"/>
<sequence length="286" mass="32456">MITLQFKFAPDLIMDDAYETVESWMTTKNLNPWKLIPAMMCYSSEPHVRNEIHEVIKCLELCVHRLQNEDPGVHNLLRSLYAKQSVEGLKLVFVELDQASSSPEGCATRKIVEDVDKLVSCLVNNLAEIFDSSLIGAFSRSCEHVLNVVMQILGGENVGNALTYMAHLGLNPRLISKIADDAQGRGILEELEGIDTSFVVCYSGWDAKQPFREYCSWQIFAFRCCALLPTPILFIHPWLKLVWNFPLDGIVSDIYMLEVQAEQTAEVWGNSTLEYVVLEEDEFEEQ</sequence>
<organism evidence="1 2">
    <name type="scientific">Rhododendron molle</name>
    <name type="common">Chinese azalea</name>
    <name type="synonym">Azalea mollis</name>
    <dbReference type="NCBI Taxonomy" id="49168"/>
    <lineage>
        <taxon>Eukaryota</taxon>
        <taxon>Viridiplantae</taxon>
        <taxon>Streptophyta</taxon>
        <taxon>Embryophyta</taxon>
        <taxon>Tracheophyta</taxon>
        <taxon>Spermatophyta</taxon>
        <taxon>Magnoliopsida</taxon>
        <taxon>eudicotyledons</taxon>
        <taxon>Gunneridae</taxon>
        <taxon>Pentapetalae</taxon>
        <taxon>asterids</taxon>
        <taxon>Ericales</taxon>
        <taxon>Ericaceae</taxon>
        <taxon>Ericoideae</taxon>
        <taxon>Rhodoreae</taxon>
        <taxon>Rhododendron</taxon>
    </lineage>
</organism>
<dbReference type="Proteomes" id="UP001062846">
    <property type="component" value="Chromosome 4"/>
</dbReference>
<gene>
    <name evidence="1" type="ORF">RHMOL_Rhmol04G0152200</name>
</gene>
<evidence type="ECO:0000313" key="1">
    <source>
        <dbReference type="EMBL" id="KAI8559169.1"/>
    </source>
</evidence>
<evidence type="ECO:0000313" key="2">
    <source>
        <dbReference type="Proteomes" id="UP001062846"/>
    </source>
</evidence>
<accession>A0ACC0P1S5</accession>
<keyword evidence="2" id="KW-1185">Reference proteome</keyword>
<dbReference type="EMBL" id="CM046391">
    <property type="protein sequence ID" value="KAI8559169.1"/>
    <property type="molecule type" value="Genomic_DNA"/>
</dbReference>
<protein>
    <submittedName>
        <fullName evidence="1">Uncharacterized protein</fullName>
    </submittedName>
</protein>